<organism evidence="1 2">
    <name type="scientific">Avena sativa</name>
    <name type="common">Oat</name>
    <dbReference type="NCBI Taxonomy" id="4498"/>
    <lineage>
        <taxon>Eukaryota</taxon>
        <taxon>Viridiplantae</taxon>
        <taxon>Streptophyta</taxon>
        <taxon>Embryophyta</taxon>
        <taxon>Tracheophyta</taxon>
        <taxon>Spermatophyta</taxon>
        <taxon>Magnoliopsida</taxon>
        <taxon>Liliopsida</taxon>
        <taxon>Poales</taxon>
        <taxon>Poaceae</taxon>
        <taxon>BOP clade</taxon>
        <taxon>Pooideae</taxon>
        <taxon>Poodae</taxon>
        <taxon>Poeae</taxon>
        <taxon>Poeae Chloroplast Group 1 (Aveneae type)</taxon>
        <taxon>Aveninae</taxon>
        <taxon>Avena</taxon>
    </lineage>
</organism>
<accession>A0ACD5YJ11</accession>
<dbReference type="EnsemblPlants" id="AVESA.00010b.r2.5DG0984210.1">
    <property type="protein sequence ID" value="AVESA.00010b.r2.5DG0984210.1.CDS.1"/>
    <property type="gene ID" value="AVESA.00010b.r2.5DG0984210"/>
</dbReference>
<sequence length="121" mass="13257">MAGASFNRFQDLMGTSIDCEFSLDLEFLGLHTEDLSELEAPVSEEEVWDVVRQLSHGKALGPDGFIAEFLQNCWTTVKGDFMAAFAKLFTMCGHGFQGLNQALLILLPKRPDAAALGVLPH</sequence>
<name>A0ACD5YJ11_AVESA</name>
<dbReference type="Proteomes" id="UP001732700">
    <property type="component" value="Chromosome 5D"/>
</dbReference>
<proteinExistence type="predicted"/>
<reference evidence="1" key="2">
    <citation type="submission" date="2025-09" db="UniProtKB">
        <authorList>
            <consortium name="EnsemblPlants"/>
        </authorList>
    </citation>
    <scope>IDENTIFICATION</scope>
</reference>
<protein>
    <submittedName>
        <fullName evidence="1">Uncharacterized protein</fullName>
    </submittedName>
</protein>
<evidence type="ECO:0000313" key="2">
    <source>
        <dbReference type="Proteomes" id="UP001732700"/>
    </source>
</evidence>
<evidence type="ECO:0000313" key="1">
    <source>
        <dbReference type="EnsemblPlants" id="AVESA.00010b.r2.5DG0984210.1.CDS.1"/>
    </source>
</evidence>
<keyword evidence="2" id="KW-1185">Reference proteome</keyword>
<reference evidence="1" key="1">
    <citation type="submission" date="2021-05" db="EMBL/GenBank/DDBJ databases">
        <authorList>
            <person name="Scholz U."/>
            <person name="Mascher M."/>
            <person name="Fiebig A."/>
        </authorList>
    </citation>
    <scope>NUCLEOTIDE SEQUENCE [LARGE SCALE GENOMIC DNA]</scope>
</reference>